<comment type="subcellular location">
    <subcellularLocation>
        <location evidence="1">Cell membrane</location>
        <topology evidence="1">Multi-pass membrane protein</topology>
    </subcellularLocation>
</comment>
<evidence type="ECO:0000313" key="3">
    <source>
        <dbReference type="EMBL" id="PSR26851.1"/>
    </source>
</evidence>
<keyword evidence="2" id="KW-0812">Transmembrane</keyword>
<dbReference type="GO" id="GO:0022857">
    <property type="term" value="F:transmembrane transporter activity"/>
    <property type="evidence" value="ECO:0007669"/>
    <property type="project" value="InterPro"/>
</dbReference>
<evidence type="ECO:0008006" key="5">
    <source>
        <dbReference type="Google" id="ProtNLM"/>
    </source>
</evidence>
<dbReference type="InterPro" id="IPR053160">
    <property type="entry name" value="MFS_DHA3_Transporter"/>
</dbReference>
<evidence type="ECO:0000313" key="4">
    <source>
        <dbReference type="Proteomes" id="UP000242705"/>
    </source>
</evidence>
<dbReference type="Proteomes" id="UP000242705">
    <property type="component" value="Unassembled WGS sequence"/>
</dbReference>
<dbReference type="GO" id="GO:0005886">
    <property type="term" value="C:plasma membrane"/>
    <property type="evidence" value="ECO:0007669"/>
    <property type="project" value="UniProtKB-SubCell"/>
</dbReference>
<accession>A0A2T2WX95</accession>
<feature type="transmembrane region" description="Helical" evidence="2">
    <location>
        <begin position="382"/>
        <end position="400"/>
    </location>
</feature>
<dbReference type="AlphaFoldDB" id="A0A2T2WX95"/>
<dbReference type="PANTHER" id="PTHR23530">
    <property type="entry name" value="TRANSPORT PROTEIN-RELATED"/>
    <property type="match status" value="1"/>
</dbReference>
<dbReference type="InterPro" id="IPR036259">
    <property type="entry name" value="MFS_trans_sf"/>
</dbReference>
<feature type="transmembrane region" description="Helical" evidence="2">
    <location>
        <begin position="254"/>
        <end position="275"/>
    </location>
</feature>
<gene>
    <name evidence="3" type="ORF">C7B47_09680</name>
</gene>
<reference evidence="3 4" key="1">
    <citation type="journal article" date="2014" name="BMC Genomics">
        <title>Comparison of environmental and isolate Sulfobacillus genomes reveals diverse carbon, sulfur, nitrogen, and hydrogen metabolisms.</title>
        <authorList>
            <person name="Justice N.B."/>
            <person name="Norman A."/>
            <person name="Brown C.T."/>
            <person name="Singh A."/>
            <person name="Thomas B.C."/>
            <person name="Banfield J.F."/>
        </authorList>
    </citation>
    <scope>NUCLEOTIDE SEQUENCE [LARGE SCALE GENOMIC DNA]</scope>
    <source>
        <strain evidence="3">AMDSBA5</strain>
    </source>
</reference>
<feature type="transmembrane region" description="Helical" evidence="2">
    <location>
        <begin position="347"/>
        <end position="370"/>
    </location>
</feature>
<dbReference type="Gene3D" id="1.20.1250.20">
    <property type="entry name" value="MFS general substrate transporter like domains"/>
    <property type="match status" value="1"/>
</dbReference>
<dbReference type="Pfam" id="PF07690">
    <property type="entry name" value="MFS_1"/>
    <property type="match status" value="1"/>
</dbReference>
<name>A0A2T2WX95_SULTH</name>
<protein>
    <recommendedName>
        <fullName evidence="5">MFS transporter</fullName>
    </recommendedName>
</protein>
<dbReference type="SUPFAM" id="SSF103473">
    <property type="entry name" value="MFS general substrate transporter"/>
    <property type="match status" value="1"/>
</dbReference>
<dbReference type="PANTHER" id="PTHR23530:SF1">
    <property type="entry name" value="PERMEASE, MAJOR FACILITATOR SUPERFAMILY-RELATED"/>
    <property type="match status" value="1"/>
</dbReference>
<sequence length="411" mass="44790">MTFTSPTTSRNTRQHYLIIRSVYSLSLGLFGPTWVIALYSSGYTWEQISVSIAVFWTAGLITELPTGMAADLIGRRLSVVLSGISRGLGLLCWWHFHSMATLVLGSILTSLGEALYTGALDSWMVDAHAMEETAYAQALAVGTLWSRGTGLIGGLTTLLLVYLFHDNFRLSFLLGGIALLGTALIAGVLMQGPAKNLHCRPTSLVPAMTWPKMSLLNSRLLPITFVTFGIYVGLIGPMNQWQLVFDGYQRNFQLVWLAFAWIVVNGGSSIGAFAARKYSHWSAPRLIKLDAFVVLVNSVVLLGCAFLGPSVLVLSVLFFAHLVVTGSDAPLRSIAINKLYDGNYRTTLLSVFSIVENLGGLFGLLLIDIMTKYAHATVPIDWALPAALMGALALFGRIAFRRANHRLVTED</sequence>
<feature type="transmembrane region" description="Helical" evidence="2">
    <location>
        <begin position="287"/>
        <end position="308"/>
    </location>
</feature>
<feature type="transmembrane region" description="Helical" evidence="2">
    <location>
        <begin position="21"/>
        <end position="42"/>
    </location>
</feature>
<proteinExistence type="predicted"/>
<evidence type="ECO:0000256" key="2">
    <source>
        <dbReference type="SAM" id="Phobius"/>
    </source>
</evidence>
<dbReference type="EMBL" id="PXYX01000018">
    <property type="protein sequence ID" value="PSR26851.1"/>
    <property type="molecule type" value="Genomic_DNA"/>
</dbReference>
<feature type="transmembrane region" description="Helical" evidence="2">
    <location>
        <begin position="144"/>
        <end position="164"/>
    </location>
</feature>
<keyword evidence="2" id="KW-1133">Transmembrane helix</keyword>
<feature type="transmembrane region" description="Helical" evidence="2">
    <location>
        <begin position="48"/>
        <end position="65"/>
    </location>
</feature>
<organism evidence="3 4">
    <name type="scientific">Sulfobacillus thermosulfidooxidans</name>
    <dbReference type="NCBI Taxonomy" id="28034"/>
    <lineage>
        <taxon>Bacteria</taxon>
        <taxon>Bacillati</taxon>
        <taxon>Bacillota</taxon>
        <taxon>Clostridia</taxon>
        <taxon>Eubacteriales</taxon>
        <taxon>Clostridiales Family XVII. Incertae Sedis</taxon>
        <taxon>Sulfobacillus</taxon>
    </lineage>
</organism>
<feature type="transmembrane region" description="Helical" evidence="2">
    <location>
        <begin position="216"/>
        <end position="234"/>
    </location>
</feature>
<feature type="transmembrane region" description="Helical" evidence="2">
    <location>
        <begin position="170"/>
        <end position="190"/>
    </location>
</feature>
<dbReference type="InterPro" id="IPR011701">
    <property type="entry name" value="MFS"/>
</dbReference>
<comment type="caution">
    <text evidence="3">The sequence shown here is derived from an EMBL/GenBank/DDBJ whole genome shotgun (WGS) entry which is preliminary data.</text>
</comment>
<keyword evidence="2" id="KW-0472">Membrane</keyword>
<evidence type="ECO:0000256" key="1">
    <source>
        <dbReference type="ARBA" id="ARBA00004651"/>
    </source>
</evidence>